<dbReference type="RefSeq" id="WP_307233707.1">
    <property type="nucleotide sequence ID" value="NZ_JAUSVF010000002.1"/>
</dbReference>
<evidence type="ECO:0000313" key="3">
    <source>
        <dbReference type="Proteomes" id="UP001230207"/>
    </source>
</evidence>
<evidence type="ECO:0008006" key="4">
    <source>
        <dbReference type="Google" id="ProtNLM"/>
    </source>
</evidence>
<dbReference type="EMBL" id="JAUSVF010000002">
    <property type="protein sequence ID" value="MDQ0322149.1"/>
    <property type="molecule type" value="Genomic_DNA"/>
</dbReference>
<evidence type="ECO:0000313" key="2">
    <source>
        <dbReference type="EMBL" id="MDQ0322149.1"/>
    </source>
</evidence>
<dbReference type="SUPFAM" id="SSF69279">
    <property type="entry name" value="Phage tail proteins"/>
    <property type="match status" value="1"/>
</dbReference>
<proteinExistence type="predicted"/>
<reference evidence="2 3" key="1">
    <citation type="submission" date="2023-07" db="EMBL/GenBank/DDBJ databases">
        <title>Genomic Encyclopedia of Type Strains, Phase IV (KMG-IV): sequencing the most valuable type-strain genomes for metagenomic binning, comparative biology and taxonomic classification.</title>
        <authorList>
            <person name="Goeker M."/>
        </authorList>
    </citation>
    <scope>NUCLEOTIDE SEQUENCE [LARGE SCALE GENOMIC DNA]</scope>
    <source>
        <strain evidence="2 3">DSM 1112</strain>
    </source>
</reference>
<gene>
    <name evidence="2" type="ORF">QO002_004355</name>
</gene>
<protein>
    <recommendedName>
        <fullName evidence="4">Phage protein D</fullName>
    </recommendedName>
</protein>
<evidence type="ECO:0000256" key="1">
    <source>
        <dbReference type="SAM" id="MobiDB-lite"/>
    </source>
</evidence>
<accession>A0ABU0BWT2</accession>
<organism evidence="2 3">
    <name type="scientific">Pararhizobium capsulatum DSM 1112</name>
    <dbReference type="NCBI Taxonomy" id="1121113"/>
    <lineage>
        <taxon>Bacteria</taxon>
        <taxon>Pseudomonadati</taxon>
        <taxon>Pseudomonadota</taxon>
        <taxon>Alphaproteobacteria</taxon>
        <taxon>Hyphomicrobiales</taxon>
        <taxon>Rhizobiaceae</taxon>
        <taxon>Rhizobium/Agrobacterium group</taxon>
        <taxon>Pararhizobium</taxon>
    </lineage>
</organism>
<comment type="caution">
    <text evidence="2">The sequence shown here is derived from an EMBL/GenBank/DDBJ whole genome shotgun (WGS) entry which is preliminary data.</text>
</comment>
<dbReference type="Proteomes" id="UP001230207">
    <property type="component" value="Unassembled WGS sequence"/>
</dbReference>
<sequence>MSIDFFANRSFLVPAFQIKLAGSATEKEVISDVQEITFTDDMAAPGFFEFVLHDWDPVEKSTKYSSPWDASGQPRKLTNGGSVPNFEPGGKVSLSFGYIEDGLQHIMDGEIVSLSPSFPASGLPTVRVRALHAAYRELQRIQVEKTYDGTSKEIATKLCVDNGFDAKWDDIEKEGKPKQKVAIEGTLYDALLAKAKEYGMFFTVLPASKEGEKPTVSFSKVASGQEAAVVEFVWGRTLLSFTPVMSASAQVSEVVARGADPDGDGKKKAIEAVKKWSDLNWVDGALGPTGLAAAEAAGKGFREIIKPDEIHTLEDAEKAAMARLTEMANGLVTGSGTAIGLPELRAGKTISIKGLGARFDGVYRLTQTTHTIGGSGYSTSFQSRKEVLK</sequence>
<name>A0ABU0BWT2_9HYPH</name>
<feature type="region of interest" description="Disordered" evidence="1">
    <location>
        <begin position="63"/>
        <end position="84"/>
    </location>
</feature>
<keyword evidence="3" id="KW-1185">Reference proteome</keyword>